<organism evidence="2 3">
    <name type="scientific">Exaiptasia diaphana</name>
    <name type="common">Tropical sea anemone</name>
    <name type="synonym">Aiptasia pulchella</name>
    <dbReference type="NCBI Taxonomy" id="2652724"/>
    <lineage>
        <taxon>Eukaryota</taxon>
        <taxon>Metazoa</taxon>
        <taxon>Cnidaria</taxon>
        <taxon>Anthozoa</taxon>
        <taxon>Hexacorallia</taxon>
        <taxon>Actiniaria</taxon>
        <taxon>Aiptasiidae</taxon>
        <taxon>Exaiptasia</taxon>
    </lineage>
</organism>
<dbReference type="PROSITE" id="PS50234">
    <property type="entry name" value="VWFA"/>
    <property type="match status" value="1"/>
</dbReference>
<name>A0A913Y889_EXADI</name>
<proteinExistence type="predicted"/>
<evidence type="ECO:0000313" key="2">
    <source>
        <dbReference type="EnsemblMetazoa" id="XP_020916389.1"/>
    </source>
</evidence>
<accession>A0A913Y889</accession>
<dbReference type="SUPFAM" id="SSF53300">
    <property type="entry name" value="vWA-like"/>
    <property type="match status" value="1"/>
</dbReference>
<evidence type="ECO:0000259" key="1">
    <source>
        <dbReference type="PROSITE" id="PS50234"/>
    </source>
</evidence>
<feature type="domain" description="VWFA" evidence="1">
    <location>
        <begin position="148"/>
        <end position="319"/>
    </location>
</feature>
<dbReference type="OrthoDB" id="5968647at2759"/>
<dbReference type="AlphaFoldDB" id="A0A913Y889"/>
<dbReference type="Gene3D" id="3.40.50.410">
    <property type="entry name" value="von Willebrand factor, type A domain"/>
    <property type="match status" value="1"/>
</dbReference>
<dbReference type="OMA" id="NASKCCI"/>
<dbReference type="Proteomes" id="UP000887567">
    <property type="component" value="Unplaced"/>
</dbReference>
<dbReference type="InterPro" id="IPR036465">
    <property type="entry name" value="vWFA_dom_sf"/>
</dbReference>
<dbReference type="RefSeq" id="XP_020916389.1">
    <property type="nucleotide sequence ID" value="XM_021060730.2"/>
</dbReference>
<evidence type="ECO:0000313" key="3">
    <source>
        <dbReference type="Proteomes" id="UP000887567"/>
    </source>
</evidence>
<dbReference type="Pfam" id="PF00092">
    <property type="entry name" value="VWA"/>
    <property type="match status" value="1"/>
</dbReference>
<dbReference type="GeneID" id="110253783"/>
<reference evidence="2" key="1">
    <citation type="submission" date="2022-11" db="UniProtKB">
        <authorList>
            <consortium name="EnsemblMetazoa"/>
        </authorList>
    </citation>
    <scope>IDENTIFICATION</scope>
</reference>
<sequence length="534" mass="59676">GKSVDLFLVISCKKENLSEDKVRELKDAIEQGAFKSFVKTSAEHSTIQDQPCISYLQSSENESDADTTVVRFQFPKDQKEKFITDKLQKCALNKDKWLIDSGVVQLKVNGQSSINLKESLEFKMKDVEDDFYLARKPELQYHTKNVVDIILVVEMPHSVIPHACKEVMNVCQSAVNDLSKTSDFDVNLAIIQYGNHTDSTSNHVHVVQGFCKEFDVKSKLISIGQCGSKRGGNSGMADALDKVAELAESSSARPNASKCCILITFPTKTKNLDHYRSYNQCDIVKVTNILASCQIPLYIIGADDKKHTLPGPSLYFEELFLSGVSHIGGGRYISIIYEGETAIKLIGDIVKHEVSIENEEETVGELVKDALNHHFGDTNEKRLAEDVLGNSRFNSSMYVQLLQNGRSLELIDQVANRIVYADDLDDAIEALEDMKKKQREQAVGNTRGSAAAPMLLKFPAMYGDEFCSGSIHDVKTSTRGLNLSSHEKLDVGKLAKDVQDKVVLVKSNRTADLEMATRMVRRHLYRMAYYKKKP</sequence>
<protein>
    <recommendedName>
        <fullName evidence="1">VWFA domain-containing protein</fullName>
    </recommendedName>
</protein>
<dbReference type="KEGG" id="epa:110253783"/>
<dbReference type="EnsemblMetazoa" id="XM_021060730.2">
    <property type="protein sequence ID" value="XP_020916389.1"/>
    <property type="gene ID" value="LOC110253783"/>
</dbReference>
<dbReference type="InterPro" id="IPR002035">
    <property type="entry name" value="VWF_A"/>
</dbReference>
<keyword evidence="3" id="KW-1185">Reference proteome</keyword>